<dbReference type="Proteomes" id="UP000031760">
    <property type="component" value="Chromosome"/>
</dbReference>
<dbReference type="HOGENOM" id="CLU_3346599_0_0_10"/>
<dbReference type="KEGG" id="nmf:NMS_2519"/>
<keyword evidence="2" id="KW-1185">Reference proteome</keyword>
<dbReference type="STRING" id="1454201.NMS_2519"/>
<evidence type="ECO:0000313" key="1">
    <source>
        <dbReference type="EMBL" id="BAO56528.1"/>
    </source>
</evidence>
<dbReference type="EMBL" id="AP014548">
    <property type="protein sequence ID" value="BAO56528.1"/>
    <property type="molecule type" value="Genomic_DNA"/>
</dbReference>
<reference evidence="1 2" key="1">
    <citation type="journal article" date="2014" name="Proc. Natl. Acad. Sci. U.S.A.">
        <title>Functional characterization of flavobacteria rhodopsins reveals a unique class of light-driven chloride pump in bacteria.</title>
        <authorList>
            <person name="Yoshizawa S."/>
            <person name="Kumagai Y."/>
            <person name="Kim H."/>
            <person name="Ogura Y."/>
            <person name="Hayashi T."/>
            <person name="Iwasaki W."/>
            <person name="DeLong E.F."/>
            <person name="Kogure K."/>
        </authorList>
    </citation>
    <scope>NUCLEOTIDE SEQUENCE [LARGE SCALE GENOMIC DNA]</scope>
    <source>
        <strain evidence="1 2">S1-08</strain>
    </source>
</reference>
<proteinExistence type="predicted"/>
<evidence type="ECO:0000313" key="2">
    <source>
        <dbReference type="Proteomes" id="UP000031760"/>
    </source>
</evidence>
<dbReference type="AlphaFoldDB" id="W8VWQ1"/>
<protein>
    <submittedName>
        <fullName evidence="1">Uncharacterized protein</fullName>
    </submittedName>
</protein>
<name>W8VWQ1_9FLAO</name>
<gene>
    <name evidence="1" type="ORF">NMS_2519</name>
</gene>
<accession>W8VWQ1</accession>
<sequence length="37" mass="4285">MVRGLMSSLSRKRTYPYNLLVINRLSTNIKFSMPIIA</sequence>
<organism evidence="1 2">
    <name type="scientific">Nonlabens marinus S1-08</name>
    <dbReference type="NCBI Taxonomy" id="1454201"/>
    <lineage>
        <taxon>Bacteria</taxon>
        <taxon>Pseudomonadati</taxon>
        <taxon>Bacteroidota</taxon>
        <taxon>Flavobacteriia</taxon>
        <taxon>Flavobacteriales</taxon>
        <taxon>Flavobacteriaceae</taxon>
        <taxon>Nonlabens</taxon>
    </lineage>
</organism>